<dbReference type="EMBL" id="MH744420">
    <property type="protein sequence ID" value="AYD81681.1"/>
    <property type="molecule type" value="Genomic_DNA"/>
</dbReference>
<accession>A0A386K8M5</accession>
<organism evidence="2 3">
    <name type="scientific">Streptomyces phage Kromp</name>
    <dbReference type="NCBI Taxonomy" id="2315619"/>
    <lineage>
        <taxon>Viruses</taxon>
        <taxon>Duplodnaviria</taxon>
        <taxon>Heunggongvirae</taxon>
        <taxon>Uroviricota</taxon>
        <taxon>Caudoviricetes</taxon>
        <taxon>Krompvirus</taxon>
        <taxon>Krompvirus kromp</taxon>
    </lineage>
</organism>
<evidence type="ECO:0000313" key="3">
    <source>
        <dbReference type="Proteomes" id="UP000274637"/>
    </source>
</evidence>
<feature type="region of interest" description="Disordered" evidence="1">
    <location>
        <begin position="47"/>
        <end position="72"/>
    </location>
</feature>
<dbReference type="Proteomes" id="UP000274637">
    <property type="component" value="Segment"/>
</dbReference>
<reference evidence="3" key="1">
    <citation type="submission" date="2018-08" db="EMBL/GenBank/DDBJ databases">
        <authorList>
            <person name="Mousa M."/>
            <person name="Kelsky B.L."/>
            <person name="Goh L.M."/>
            <person name="Shaffer C.D."/>
            <person name="Weston-Hafer K.A."/>
            <person name="Russell D.A."/>
            <person name="Pope W.H."/>
            <person name="Jacobs-Sera D."/>
            <person name="Hendrix R.W."/>
            <person name="Hatfull G.F."/>
        </authorList>
    </citation>
    <scope>NUCLEOTIDE SEQUENCE [LARGE SCALE GENOMIC DNA]</scope>
</reference>
<feature type="compositionally biased region" description="Low complexity" evidence="1">
    <location>
        <begin position="50"/>
        <end position="65"/>
    </location>
</feature>
<proteinExistence type="predicted"/>
<name>A0A386K8M5_9CAUD</name>
<evidence type="ECO:0000313" key="2">
    <source>
        <dbReference type="EMBL" id="AYD81681.1"/>
    </source>
</evidence>
<sequence length="72" mass="8118">MSRHLASPLARYGFTICAVVALLTAQPGPFLVTTVLALGAWRCSRRPRRSLPWSTPSPSSSSWRSPRWRPRR</sequence>
<keyword evidence="3" id="KW-1185">Reference proteome</keyword>
<gene>
    <name evidence="2" type="primary">80</name>
    <name evidence="2" type="ORF">SEA_KROMP_80</name>
</gene>
<evidence type="ECO:0000256" key="1">
    <source>
        <dbReference type="SAM" id="MobiDB-lite"/>
    </source>
</evidence>
<protein>
    <submittedName>
        <fullName evidence="2">Uncharacterized protein</fullName>
    </submittedName>
</protein>